<dbReference type="CDD" id="cd00082">
    <property type="entry name" value="HisKA"/>
    <property type="match status" value="1"/>
</dbReference>
<keyword evidence="4" id="KW-0808">Transferase</keyword>
<dbReference type="Gene3D" id="1.10.287.130">
    <property type="match status" value="1"/>
</dbReference>
<keyword evidence="5" id="KW-0902">Two-component regulatory system</keyword>
<evidence type="ECO:0000256" key="5">
    <source>
        <dbReference type="ARBA" id="ARBA00023012"/>
    </source>
</evidence>
<dbReference type="SMART" id="SM00091">
    <property type="entry name" value="PAS"/>
    <property type="match status" value="1"/>
</dbReference>
<dbReference type="AlphaFoldDB" id="A0A402B4P9"/>
<name>A0A402B4P9_9CHLR</name>
<keyword evidence="4" id="KW-0418">Kinase</keyword>
<proteinExistence type="predicted"/>
<feature type="domain" description="Histidine kinase" evidence="6">
    <location>
        <begin position="341"/>
        <end position="578"/>
    </location>
</feature>
<dbReference type="Gene3D" id="3.30.565.10">
    <property type="entry name" value="Histidine kinase-like ATPase, C-terminal domain"/>
    <property type="match status" value="1"/>
</dbReference>
<dbReference type="RefSeq" id="WP_161982040.1">
    <property type="nucleotide sequence ID" value="NZ_BIFT01000001.1"/>
</dbReference>
<keyword evidence="8" id="KW-1185">Reference proteome</keyword>
<dbReference type="SUPFAM" id="SSF55781">
    <property type="entry name" value="GAF domain-like"/>
    <property type="match status" value="1"/>
</dbReference>
<dbReference type="SUPFAM" id="SSF55785">
    <property type="entry name" value="PYP-like sensor domain (PAS domain)"/>
    <property type="match status" value="1"/>
</dbReference>
<dbReference type="Pfam" id="PF02518">
    <property type="entry name" value="HATPase_c"/>
    <property type="match status" value="1"/>
</dbReference>
<dbReference type="InterPro" id="IPR000014">
    <property type="entry name" value="PAS"/>
</dbReference>
<gene>
    <name evidence="7" type="ORF">KDA_17960</name>
</gene>
<evidence type="ECO:0000313" key="7">
    <source>
        <dbReference type="EMBL" id="GCE26312.1"/>
    </source>
</evidence>
<dbReference type="Gene3D" id="3.30.450.20">
    <property type="entry name" value="PAS domain"/>
    <property type="match status" value="1"/>
</dbReference>
<organism evidence="7 8">
    <name type="scientific">Dictyobacter alpinus</name>
    <dbReference type="NCBI Taxonomy" id="2014873"/>
    <lineage>
        <taxon>Bacteria</taxon>
        <taxon>Bacillati</taxon>
        <taxon>Chloroflexota</taxon>
        <taxon>Ktedonobacteria</taxon>
        <taxon>Ktedonobacterales</taxon>
        <taxon>Dictyobacteraceae</taxon>
        <taxon>Dictyobacter</taxon>
    </lineage>
</organism>
<dbReference type="SMART" id="SM00388">
    <property type="entry name" value="HisKA"/>
    <property type="match status" value="1"/>
</dbReference>
<dbReference type="EMBL" id="BIFT01000001">
    <property type="protein sequence ID" value="GCE26312.1"/>
    <property type="molecule type" value="Genomic_DNA"/>
</dbReference>
<dbReference type="InterPro" id="IPR029016">
    <property type="entry name" value="GAF-like_dom_sf"/>
</dbReference>
<dbReference type="GO" id="GO:0000155">
    <property type="term" value="F:phosphorelay sensor kinase activity"/>
    <property type="evidence" value="ECO:0007669"/>
    <property type="project" value="InterPro"/>
</dbReference>
<dbReference type="SMART" id="SM00387">
    <property type="entry name" value="HATPase_c"/>
    <property type="match status" value="1"/>
</dbReference>
<dbReference type="PROSITE" id="PS50109">
    <property type="entry name" value="HIS_KIN"/>
    <property type="match status" value="1"/>
</dbReference>
<sequence length="580" mass="65888">MNTSGIQQMNDFFTSLSDGVIICDPKGRIQQMNPAAMALFEISSVEPYRDVPYKDFISRYHSHVPDSVNRIEGITVAEGENHAPFSDCTLFTVPSGREICVSISRNKMTERDGQALATVYLLHDLTEIYEAASNSMRANTAIFTLIKAIASIHNCIYQTSGDKNRLLPESIDVIGQQMTDLISQLLKTQMVLLMSFKQPEQRIHYVALSGLTAEQVQVRKDRDERYTLDDYLDQEQIDQLKAGQTICVERQRQRTPFTLPNESIRYTIWVPLFAQEQFAGALIIAIERVCTPPERDLINAVGTLITMIIDCVKLITSLKGENTEEVVLQETNQIINEFLNLASHELRTPLTVTMGNIQLALRRLEKLRSQLAGQSELDTLSQEIARVQNPLEYATQSTRLHERMISNIVDDSRIQANELELHIKQHDLIDLVQRVVRKYQQRYLERSIEIVIDPPTTTHIKLAIDADRIKQVLHTYLSNAIRHSPPSQPVTIRIVLEEHQVTVSVHDNGSDIPPEDQPNIWNRFYRAKGTGVQNELDLSQGLSLYLCRALIHLHHGQVGVESSRGHGKTFWFSLPLPLEN</sequence>
<dbReference type="InterPro" id="IPR013767">
    <property type="entry name" value="PAS_fold"/>
</dbReference>
<dbReference type="InterPro" id="IPR005467">
    <property type="entry name" value="His_kinase_dom"/>
</dbReference>
<reference evidence="8" key="1">
    <citation type="submission" date="2018-12" db="EMBL/GenBank/DDBJ databases">
        <title>Tengunoibacter tsumagoiensis gen. nov., sp. nov., Dictyobacter kobayashii sp. nov., D. alpinus sp. nov., and D. joshuensis sp. nov. and description of Dictyobacteraceae fam. nov. within the order Ktedonobacterales isolated from Tengu-no-mugimeshi.</title>
        <authorList>
            <person name="Wang C.M."/>
            <person name="Zheng Y."/>
            <person name="Sakai Y."/>
            <person name="Toyoda A."/>
            <person name="Minakuchi Y."/>
            <person name="Abe K."/>
            <person name="Yokota A."/>
            <person name="Yabe S."/>
        </authorList>
    </citation>
    <scope>NUCLEOTIDE SEQUENCE [LARGE SCALE GENOMIC DNA]</scope>
    <source>
        <strain evidence="8">Uno16</strain>
    </source>
</reference>
<evidence type="ECO:0000256" key="1">
    <source>
        <dbReference type="ARBA" id="ARBA00000085"/>
    </source>
</evidence>
<dbReference type="InterPro" id="IPR003594">
    <property type="entry name" value="HATPase_dom"/>
</dbReference>
<dbReference type="InterPro" id="IPR035965">
    <property type="entry name" value="PAS-like_dom_sf"/>
</dbReference>
<dbReference type="InterPro" id="IPR036097">
    <property type="entry name" value="HisK_dim/P_sf"/>
</dbReference>
<dbReference type="PRINTS" id="PR00344">
    <property type="entry name" value="BCTRLSENSOR"/>
</dbReference>
<dbReference type="PANTHER" id="PTHR43547:SF2">
    <property type="entry name" value="HYBRID SIGNAL TRANSDUCTION HISTIDINE KINASE C"/>
    <property type="match status" value="1"/>
</dbReference>
<accession>A0A402B4P9</accession>
<evidence type="ECO:0000256" key="3">
    <source>
        <dbReference type="ARBA" id="ARBA00022553"/>
    </source>
</evidence>
<dbReference type="Pfam" id="PF00989">
    <property type="entry name" value="PAS"/>
    <property type="match status" value="1"/>
</dbReference>
<evidence type="ECO:0000256" key="4">
    <source>
        <dbReference type="ARBA" id="ARBA00022777"/>
    </source>
</evidence>
<dbReference type="Gene3D" id="3.30.450.40">
    <property type="match status" value="1"/>
</dbReference>
<keyword evidence="3" id="KW-0597">Phosphoprotein</keyword>
<dbReference type="CDD" id="cd00075">
    <property type="entry name" value="HATPase"/>
    <property type="match status" value="1"/>
</dbReference>
<dbReference type="InterPro" id="IPR003661">
    <property type="entry name" value="HisK_dim/P_dom"/>
</dbReference>
<evidence type="ECO:0000256" key="2">
    <source>
        <dbReference type="ARBA" id="ARBA00012438"/>
    </source>
</evidence>
<dbReference type="InterPro" id="IPR004358">
    <property type="entry name" value="Sig_transdc_His_kin-like_C"/>
</dbReference>
<dbReference type="CDD" id="cd00130">
    <property type="entry name" value="PAS"/>
    <property type="match status" value="1"/>
</dbReference>
<protein>
    <recommendedName>
        <fullName evidence="2">histidine kinase</fullName>
        <ecNumber evidence="2">2.7.13.3</ecNumber>
    </recommendedName>
</protein>
<comment type="caution">
    <text evidence="7">The sequence shown here is derived from an EMBL/GenBank/DDBJ whole genome shotgun (WGS) entry which is preliminary data.</text>
</comment>
<dbReference type="InterPro" id="IPR036890">
    <property type="entry name" value="HATPase_C_sf"/>
</dbReference>
<dbReference type="SUPFAM" id="SSF47384">
    <property type="entry name" value="Homodimeric domain of signal transducing histidine kinase"/>
    <property type="match status" value="1"/>
</dbReference>
<comment type="catalytic activity">
    <reaction evidence="1">
        <text>ATP + protein L-histidine = ADP + protein N-phospho-L-histidine.</text>
        <dbReference type="EC" id="2.7.13.3"/>
    </reaction>
</comment>
<evidence type="ECO:0000259" key="6">
    <source>
        <dbReference type="PROSITE" id="PS50109"/>
    </source>
</evidence>
<dbReference type="PANTHER" id="PTHR43547">
    <property type="entry name" value="TWO-COMPONENT HISTIDINE KINASE"/>
    <property type="match status" value="1"/>
</dbReference>
<dbReference type="SUPFAM" id="SSF55874">
    <property type="entry name" value="ATPase domain of HSP90 chaperone/DNA topoisomerase II/histidine kinase"/>
    <property type="match status" value="1"/>
</dbReference>
<dbReference type="GO" id="GO:0006355">
    <property type="term" value="P:regulation of DNA-templated transcription"/>
    <property type="evidence" value="ECO:0007669"/>
    <property type="project" value="InterPro"/>
</dbReference>
<dbReference type="EC" id="2.7.13.3" evidence="2"/>
<dbReference type="Proteomes" id="UP000287171">
    <property type="component" value="Unassembled WGS sequence"/>
</dbReference>
<evidence type="ECO:0000313" key="8">
    <source>
        <dbReference type="Proteomes" id="UP000287171"/>
    </source>
</evidence>